<reference evidence="1 2" key="1">
    <citation type="submission" date="2019-09" db="EMBL/GenBank/DDBJ databases">
        <title>Genome sequencing of strain KACC 21233.</title>
        <authorList>
            <person name="Heo J."/>
            <person name="Kim S.-J."/>
            <person name="Kim J.-S."/>
            <person name="Hong S.-B."/>
            <person name="Kwon S.-W."/>
        </authorList>
    </citation>
    <scope>NUCLEOTIDE SEQUENCE [LARGE SCALE GENOMIC DNA]</scope>
    <source>
        <strain evidence="1 2">KACC 21233</strain>
    </source>
</reference>
<dbReference type="Proteomes" id="UP000324536">
    <property type="component" value="Chromosome"/>
</dbReference>
<name>A0A5C1YN43_9PROT</name>
<evidence type="ECO:0000313" key="1">
    <source>
        <dbReference type="EMBL" id="QEO16905.1"/>
    </source>
</evidence>
<sequence>MQWPFHPMFPAIPTVMATSDAMISCFGLEKADCARYRFLRGMERGSVRRGMITPKTMKD</sequence>
<accession>A0A5C1YN43</accession>
<dbReference type="RefSeq" id="WP_149278585.1">
    <property type="nucleotide sequence ID" value="NZ_CP043506.1"/>
</dbReference>
<dbReference type="AlphaFoldDB" id="A0A5C1YN43"/>
<evidence type="ECO:0000313" key="2">
    <source>
        <dbReference type="Proteomes" id="UP000324536"/>
    </source>
</evidence>
<keyword evidence="2" id="KW-1185">Reference proteome</keyword>
<proteinExistence type="predicted"/>
<dbReference type="EMBL" id="CP043506">
    <property type="protein sequence ID" value="QEO16905.1"/>
    <property type="molecule type" value="Genomic_DNA"/>
</dbReference>
<gene>
    <name evidence="1" type="ORF">FLP30_03350</name>
</gene>
<organism evidence="1 2">
    <name type="scientific">Acetobacter vaccinii</name>
    <dbReference type="NCBI Taxonomy" id="2592655"/>
    <lineage>
        <taxon>Bacteria</taxon>
        <taxon>Pseudomonadati</taxon>
        <taxon>Pseudomonadota</taxon>
        <taxon>Alphaproteobacteria</taxon>
        <taxon>Acetobacterales</taxon>
        <taxon>Acetobacteraceae</taxon>
        <taxon>Acetobacter</taxon>
    </lineage>
</organism>
<dbReference type="KEGG" id="acek:FLP30_03350"/>
<protein>
    <submittedName>
        <fullName evidence="1">Uncharacterized protein</fullName>
    </submittedName>
</protein>